<evidence type="ECO:0000256" key="1">
    <source>
        <dbReference type="ARBA" id="ARBA00004123"/>
    </source>
</evidence>
<comment type="subcellular location">
    <subcellularLocation>
        <location evidence="1 11">Nucleus</location>
    </subcellularLocation>
</comment>
<dbReference type="Gene3D" id="3.30.50.10">
    <property type="entry name" value="Erythroid Transcription Factor GATA-1, subunit A"/>
    <property type="match status" value="1"/>
</dbReference>
<dbReference type="GO" id="GO:0008270">
    <property type="term" value="F:zinc ion binding"/>
    <property type="evidence" value="ECO:0007669"/>
    <property type="project" value="UniProtKB-KW"/>
</dbReference>
<comment type="similarity">
    <text evidence="2 11">Belongs to the nuclear hormone receptor family.</text>
</comment>
<dbReference type="PROSITE" id="PS51843">
    <property type="entry name" value="NR_LBD"/>
    <property type="match status" value="1"/>
</dbReference>
<comment type="caution">
    <text evidence="14">The sequence shown here is derived from an EMBL/GenBank/DDBJ whole genome shotgun (WGS) entry which is preliminary data.</text>
</comment>
<evidence type="ECO:0000256" key="11">
    <source>
        <dbReference type="RuleBase" id="RU004334"/>
    </source>
</evidence>
<dbReference type="EMBL" id="JAUCMV010000001">
    <property type="protein sequence ID" value="KAK0428314.1"/>
    <property type="molecule type" value="Genomic_DNA"/>
</dbReference>
<dbReference type="SUPFAM" id="SSF57716">
    <property type="entry name" value="Glucocorticoid receptor-like (DNA-binding domain)"/>
    <property type="match status" value="1"/>
</dbReference>
<sequence length="424" mass="47586">MDDSGAADDRVNSEIESLLKSYFTAVSPTATSTPATGAFYWPPSTQVVQTSELPTMSASLSKAPICIIQTNSLDDYDGSDRDASVSSTSTTSLLLSNGSTITTSSAKHICAICGDKASGKHYGVPSCEGCKGFFKRTVRKDLHYKCRESKNCVIDKRQRNRCQFCRYRKCQLMGMKREAVQEERQTVRNEMKYLAEADLLLEPESTTSPGITIESLSSAEDRSESLFVRGITYLKDHTRNLEDVRLLMEQLIEWALLIPTFGDLSIQDQGLLIRQAWHELIVCDGARQSSFWGDFKENIDRCDDARIEWLLSRISAEVQKRMADLDSGERGALKALVLFDPEVPGLSSPAVVDSQREKVLESLEEYCKLNLREAHRFSKLILRLPSIRSIATKCTEYESLITRPPETKQIVQALIDRTQLPDKK</sequence>
<dbReference type="GO" id="GO:0003707">
    <property type="term" value="F:nuclear steroid receptor activity"/>
    <property type="evidence" value="ECO:0007669"/>
    <property type="project" value="InterPro"/>
</dbReference>
<dbReference type="PRINTS" id="PR00047">
    <property type="entry name" value="STROIDFINGER"/>
</dbReference>
<keyword evidence="3 11" id="KW-0479">Metal-binding</keyword>
<evidence type="ECO:0000313" key="15">
    <source>
        <dbReference type="Proteomes" id="UP001175271"/>
    </source>
</evidence>
<evidence type="ECO:0000256" key="8">
    <source>
        <dbReference type="ARBA" id="ARBA00023163"/>
    </source>
</evidence>
<dbReference type="PANTHER" id="PTHR24083">
    <property type="entry name" value="NUCLEAR HORMONE RECEPTOR"/>
    <property type="match status" value="1"/>
</dbReference>
<gene>
    <name evidence="14" type="ORF">QR680_010726</name>
</gene>
<keyword evidence="7 11" id="KW-0238">DNA-binding</keyword>
<dbReference type="AlphaFoldDB" id="A0AA39MC66"/>
<evidence type="ECO:0000256" key="6">
    <source>
        <dbReference type="ARBA" id="ARBA00023015"/>
    </source>
</evidence>
<dbReference type="Proteomes" id="UP001175271">
    <property type="component" value="Unassembled WGS sequence"/>
</dbReference>
<keyword evidence="8 11" id="KW-0804">Transcription</keyword>
<dbReference type="Pfam" id="PF00104">
    <property type="entry name" value="Hormone_recep"/>
    <property type="match status" value="1"/>
</dbReference>
<dbReference type="FunFam" id="3.30.50.10:FF:000006">
    <property type="entry name" value="Nuclear receptor subfamily 5 group A member"/>
    <property type="match status" value="1"/>
</dbReference>
<evidence type="ECO:0000313" key="14">
    <source>
        <dbReference type="EMBL" id="KAK0428314.1"/>
    </source>
</evidence>
<dbReference type="InterPro" id="IPR035500">
    <property type="entry name" value="NHR-like_dom_sf"/>
</dbReference>
<keyword evidence="6 11" id="KW-0805">Transcription regulation</keyword>
<evidence type="ECO:0000256" key="4">
    <source>
        <dbReference type="ARBA" id="ARBA00022771"/>
    </source>
</evidence>
<evidence type="ECO:0000256" key="7">
    <source>
        <dbReference type="ARBA" id="ARBA00023125"/>
    </source>
</evidence>
<keyword evidence="15" id="KW-1185">Reference proteome</keyword>
<keyword evidence="9 11" id="KW-0675">Receptor</keyword>
<dbReference type="PROSITE" id="PS51030">
    <property type="entry name" value="NUCLEAR_REC_DBD_2"/>
    <property type="match status" value="1"/>
</dbReference>
<dbReference type="SMART" id="SM00399">
    <property type="entry name" value="ZnF_C4"/>
    <property type="match status" value="1"/>
</dbReference>
<dbReference type="InterPro" id="IPR000003">
    <property type="entry name" value="Retinoid-X_rcpt/HNF4"/>
</dbReference>
<dbReference type="InterPro" id="IPR001723">
    <property type="entry name" value="Nuclear_hrmn_rcpt"/>
</dbReference>
<dbReference type="PRINTS" id="PR00545">
    <property type="entry name" value="RETINOIDXR"/>
</dbReference>
<keyword evidence="10 11" id="KW-0539">Nucleus</keyword>
<name>A0AA39MC66_9BILA</name>
<evidence type="ECO:0000259" key="13">
    <source>
        <dbReference type="PROSITE" id="PS51843"/>
    </source>
</evidence>
<dbReference type="Gene3D" id="1.10.565.10">
    <property type="entry name" value="Retinoid X Receptor"/>
    <property type="match status" value="1"/>
</dbReference>
<reference evidence="14" key="1">
    <citation type="submission" date="2023-06" db="EMBL/GenBank/DDBJ databases">
        <title>Genomic analysis of the entomopathogenic nematode Steinernema hermaphroditum.</title>
        <authorList>
            <person name="Schwarz E.M."/>
            <person name="Heppert J.K."/>
            <person name="Baniya A."/>
            <person name="Schwartz H.T."/>
            <person name="Tan C.-H."/>
            <person name="Antoshechkin I."/>
            <person name="Sternberg P.W."/>
            <person name="Goodrich-Blair H."/>
            <person name="Dillman A.R."/>
        </authorList>
    </citation>
    <scope>NUCLEOTIDE SEQUENCE</scope>
    <source>
        <strain evidence="14">PS9179</strain>
        <tissue evidence="14">Whole animal</tissue>
    </source>
</reference>
<feature type="domain" description="Nuclear receptor" evidence="12">
    <location>
        <begin position="107"/>
        <end position="182"/>
    </location>
</feature>
<dbReference type="SUPFAM" id="SSF48508">
    <property type="entry name" value="Nuclear receptor ligand-binding domain"/>
    <property type="match status" value="1"/>
</dbReference>
<dbReference type="GO" id="GO:0005634">
    <property type="term" value="C:nucleus"/>
    <property type="evidence" value="ECO:0007669"/>
    <property type="project" value="UniProtKB-SubCell"/>
</dbReference>
<evidence type="ECO:0000256" key="3">
    <source>
        <dbReference type="ARBA" id="ARBA00022723"/>
    </source>
</evidence>
<dbReference type="Pfam" id="PF00105">
    <property type="entry name" value="zf-C4"/>
    <property type="match status" value="1"/>
</dbReference>
<dbReference type="SMART" id="SM00430">
    <property type="entry name" value="HOLI"/>
    <property type="match status" value="1"/>
</dbReference>
<dbReference type="InterPro" id="IPR001628">
    <property type="entry name" value="Znf_hrmn_rcpt"/>
</dbReference>
<dbReference type="InterPro" id="IPR050274">
    <property type="entry name" value="Nuclear_hormone_rcpt_NR2"/>
</dbReference>
<dbReference type="InterPro" id="IPR000536">
    <property type="entry name" value="Nucl_hrmn_rcpt_lig-bd"/>
</dbReference>
<dbReference type="PRINTS" id="PR00398">
    <property type="entry name" value="STRDHORMONER"/>
</dbReference>
<dbReference type="InterPro" id="IPR013088">
    <property type="entry name" value="Znf_NHR/GATA"/>
</dbReference>
<organism evidence="14 15">
    <name type="scientific">Steinernema hermaphroditum</name>
    <dbReference type="NCBI Taxonomy" id="289476"/>
    <lineage>
        <taxon>Eukaryota</taxon>
        <taxon>Metazoa</taxon>
        <taxon>Ecdysozoa</taxon>
        <taxon>Nematoda</taxon>
        <taxon>Chromadorea</taxon>
        <taxon>Rhabditida</taxon>
        <taxon>Tylenchina</taxon>
        <taxon>Panagrolaimomorpha</taxon>
        <taxon>Strongyloidoidea</taxon>
        <taxon>Steinernematidae</taxon>
        <taxon>Steinernema</taxon>
    </lineage>
</organism>
<evidence type="ECO:0000256" key="5">
    <source>
        <dbReference type="ARBA" id="ARBA00022833"/>
    </source>
</evidence>
<evidence type="ECO:0000256" key="10">
    <source>
        <dbReference type="ARBA" id="ARBA00023242"/>
    </source>
</evidence>
<evidence type="ECO:0000256" key="9">
    <source>
        <dbReference type="ARBA" id="ARBA00023170"/>
    </source>
</evidence>
<dbReference type="CDD" id="cd06956">
    <property type="entry name" value="NR_DBD_RXR"/>
    <property type="match status" value="1"/>
</dbReference>
<evidence type="ECO:0008006" key="16">
    <source>
        <dbReference type="Google" id="ProtNLM"/>
    </source>
</evidence>
<dbReference type="PROSITE" id="PS00031">
    <property type="entry name" value="NUCLEAR_REC_DBD_1"/>
    <property type="match status" value="1"/>
</dbReference>
<feature type="domain" description="NR LBD" evidence="13">
    <location>
        <begin position="208"/>
        <end position="420"/>
    </location>
</feature>
<keyword evidence="5 11" id="KW-0862">Zinc</keyword>
<evidence type="ECO:0000259" key="12">
    <source>
        <dbReference type="PROSITE" id="PS51030"/>
    </source>
</evidence>
<dbReference type="GO" id="GO:0043565">
    <property type="term" value="F:sequence-specific DNA binding"/>
    <property type="evidence" value="ECO:0007669"/>
    <property type="project" value="InterPro"/>
</dbReference>
<keyword evidence="4 11" id="KW-0863">Zinc-finger</keyword>
<proteinExistence type="inferred from homology"/>
<protein>
    <recommendedName>
        <fullName evidence="16">Nuclear receptor domain-containing protein</fullName>
    </recommendedName>
</protein>
<accession>A0AA39MC66</accession>
<evidence type="ECO:0000256" key="2">
    <source>
        <dbReference type="ARBA" id="ARBA00005993"/>
    </source>
</evidence>